<proteinExistence type="predicted"/>
<evidence type="ECO:0000313" key="3">
    <source>
        <dbReference type="EMBL" id="MBX7491234.1"/>
    </source>
</evidence>
<protein>
    <submittedName>
        <fullName evidence="3">Uncharacterized protein</fullName>
    </submittedName>
</protein>
<evidence type="ECO:0000313" key="4">
    <source>
        <dbReference type="Proteomes" id="UP000700059"/>
    </source>
</evidence>
<evidence type="ECO:0000256" key="1">
    <source>
        <dbReference type="SAM" id="Coils"/>
    </source>
</evidence>
<comment type="caution">
    <text evidence="3">The sequence shown here is derived from an EMBL/GenBank/DDBJ whole genome shotgun (WGS) entry which is preliminary data.</text>
</comment>
<organism evidence="3 4">
    <name type="scientific">Helicobacter turcicus</name>
    <dbReference type="NCBI Taxonomy" id="2867412"/>
    <lineage>
        <taxon>Bacteria</taxon>
        <taxon>Pseudomonadati</taxon>
        <taxon>Campylobacterota</taxon>
        <taxon>Epsilonproteobacteria</taxon>
        <taxon>Campylobacterales</taxon>
        <taxon>Helicobacteraceae</taxon>
        <taxon>Helicobacter</taxon>
    </lineage>
</organism>
<gene>
    <name evidence="3" type="ORF">K4G57_07155</name>
</gene>
<dbReference type="Proteomes" id="UP000700059">
    <property type="component" value="Unassembled WGS sequence"/>
</dbReference>
<accession>A0ABS7JP90</accession>
<name>A0ABS7JP90_9HELI</name>
<sequence>MSIAADIRNLYEYSKETQDEDFKDFTNSILCFAKSQENQTNINDEAQFKQLINDNFNEKSAYKEPLLSLLSTLEQQGFIDYEKFHHSFNKIYKDSTKKDALENEKSQLLSELISNANLTQALKDQENLKNLNALKSNSTQTQTLAKESKSKVSLESTHNTQSLNNSTLTQESPLNDSTLNQKDLKVKPSDLIAFINDKERISFPFSKDSTLDNKDFMTAFYADLDTRSNQELEALIAKVRAKNEALRKELEELKAQNKSNLQETLNKELEANAILSQETRDLKADSTLNQINPNQNKAESQKPQDTTSTLTQESQKPIKDSLQENINKLDIANKDLQKSKDNYTKGKWALINKFKITREKAKENEEEQSTSLRKHK</sequence>
<keyword evidence="1" id="KW-0175">Coiled coil</keyword>
<dbReference type="EMBL" id="JAIGYQ010000010">
    <property type="protein sequence ID" value="MBX7491234.1"/>
    <property type="molecule type" value="Genomic_DNA"/>
</dbReference>
<feature type="compositionally biased region" description="Polar residues" evidence="2">
    <location>
        <begin position="286"/>
        <end position="315"/>
    </location>
</feature>
<feature type="region of interest" description="Disordered" evidence="2">
    <location>
        <begin position="148"/>
        <end position="181"/>
    </location>
</feature>
<feature type="coiled-coil region" evidence="1">
    <location>
        <begin position="229"/>
        <end position="278"/>
    </location>
</feature>
<feature type="compositionally biased region" description="Polar residues" evidence="2">
    <location>
        <begin position="153"/>
        <end position="181"/>
    </location>
</feature>
<keyword evidence="4" id="KW-1185">Reference proteome</keyword>
<evidence type="ECO:0000256" key="2">
    <source>
        <dbReference type="SAM" id="MobiDB-lite"/>
    </source>
</evidence>
<dbReference type="RefSeq" id="WP_221532528.1">
    <property type="nucleotide sequence ID" value="NZ_JAIGYP010000010.1"/>
</dbReference>
<reference evidence="3 4" key="1">
    <citation type="submission" date="2021-08" db="EMBL/GenBank/DDBJ databases">
        <title>Helicobacter spp. isolated from feces of Anatolian Ground Squirrel (Spermophilus xanthoprymnus) in Turkey.</title>
        <authorList>
            <person name="Aydin F."/>
            <person name="Abay S."/>
            <person name="Kayman T."/>
            <person name="Karakaya E."/>
            <person name="Saticioglu I.B."/>
        </authorList>
    </citation>
    <scope>NUCLEOTIDE SEQUENCE [LARGE SCALE GENOMIC DNA]</scope>
    <source>
        <strain evidence="3 4">Faydin-H70</strain>
    </source>
</reference>
<feature type="region of interest" description="Disordered" evidence="2">
    <location>
        <begin position="280"/>
        <end position="319"/>
    </location>
</feature>